<keyword evidence="3" id="KW-1185">Reference proteome</keyword>
<dbReference type="KEGG" id="kro:BVG79_02419"/>
<dbReference type="AlphaFoldDB" id="A0A1W6P2V0"/>
<dbReference type="EMBL" id="CP019937">
    <property type="protein sequence ID" value="ARO15759.1"/>
    <property type="molecule type" value="Genomic_DNA"/>
</dbReference>
<dbReference type="InterPro" id="IPR036249">
    <property type="entry name" value="Thioredoxin-like_sf"/>
</dbReference>
<dbReference type="OrthoDB" id="9799122at2"/>
<proteinExistence type="predicted"/>
<accession>A0A1W6P2V0</accession>
<dbReference type="CDD" id="cd03024">
    <property type="entry name" value="DsbA_FrnE"/>
    <property type="match status" value="1"/>
</dbReference>
<dbReference type="RefSeq" id="WP_085787113.1">
    <property type="nucleotide sequence ID" value="NZ_CP019937.1"/>
</dbReference>
<dbReference type="PANTHER" id="PTHR13887">
    <property type="entry name" value="GLUTATHIONE S-TRANSFERASE KAPPA"/>
    <property type="match status" value="1"/>
</dbReference>
<reference evidence="2 3" key="1">
    <citation type="submission" date="2017-02" db="EMBL/GenBank/DDBJ databases">
        <title>Ketogulonicigenium robustum SPU B003 Genome sequencing and assembly.</title>
        <authorList>
            <person name="Li Y."/>
            <person name="Liu L."/>
            <person name="Wang C."/>
            <person name="Zhang M."/>
            <person name="Zhang T."/>
            <person name="Zhang Y."/>
        </authorList>
    </citation>
    <scope>NUCLEOTIDE SEQUENCE [LARGE SCALE GENOMIC DNA]</scope>
    <source>
        <strain evidence="2 3">SPU_B003</strain>
    </source>
</reference>
<dbReference type="Pfam" id="PF01323">
    <property type="entry name" value="DSBA"/>
    <property type="match status" value="1"/>
</dbReference>
<dbReference type="STRING" id="92947.BVG79_02419"/>
<dbReference type="InterPro" id="IPR001853">
    <property type="entry name" value="DSBA-like_thioredoxin_dom"/>
</dbReference>
<name>A0A1W6P2V0_9RHOB</name>
<dbReference type="GO" id="GO:0016491">
    <property type="term" value="F:oxidoreductase activity"/>
    <property type="evidence" value="ECO:0007669"/>
    <property type="project" value="InterPro"/>
</dbReference>
<dbReference type="Gene3D" id="3.40.30.10">
    <property type="entry name" value="Glutaredoxin"/>
    <property type="match status" value="1"/>
</dbReference>
<evidence type="ECO:0000259" key="1">
    <source>
        <dbReference type="Pfam" id="PF01323"/>
    </source>
</evidence>
<dbReference type="SUPFAM" id="SSF52833">
    <property type="entry name" value="Thioredoxin-like"/>
    <property type="match status" value="1"/>
</dbReference>
<gene>
    <name evidence="2" type="ORF">BVG79_02419</name>
</gene>
<sequence length="235" mass="24913">MADDVLKVEIWSDVICPWCWIGKARFEKALAGFAHADRVEVVHHAFRLAPDANPQDLFESLGAKFGGDAQTARQMVGRVVDAAANEGLTYNPEGTQSGDTIDAHRVIKFAAAQGLGDVALDRLYKAYFTDGIHVVDRVALLDVAAEVGLNRDDVKAMLDSNAYADAVEADQAQAARYGAGGVPFFVIDGKYGISGAQEPALFAQALDQVWAESGRSALKTLQGDGAVCGPDGCAI</sequence>
<dbReference type="Proteomes" id="UP000242447">
    <property type="component" value="Chromosome"/>
</dbReference>
<organism evidence="2 3">
    <name type="scientific">Ketogulonicigenium robustum</name>
    <dbReference type="NCBI Taxonomy" id="92947"/>
    <lineage>
        <taxon>Bacteria</taxon>
        <taxon>Pseudomonadati</taxon>
        <taxon>Pseudomonadota</taxon>
        <taxon>Alphaproteobacteria</taxon>
        <taxon>Rhodobacterales</taxon>
        <taxon>Roseobacteraceae</taxon>
        <taxon>Ketogulonicigenium</taxon>
    </lineage>
</organism>
<evidence type="ECO:0000313" key="2">
    <source>
        <dbReference type="EMBL" id="ARO15759.1"/>
    </source>
</evidence>
<evidence type="ECO:0000313" key="3">
    <source>
        <dbReference type="Proteomes" id="UP000242447"/>
    </source>
</evidence>
<dbReference type="PANTHER" id="PTHR13887:SF41">
    <property type="entry name" value="THIOREDOXIN SUPERFAMILY PROTEIN"/>
    <property type="match status" value="1"/>
</dbReference>
<protein>
    <submittedName>
        <fullName evidence="2">DsbA oxidoreductase</fullName>
    </submittedName>
</protein>
<feature type="domain" description="DSBA-like thioredoxin" evidence="1">
    <location>
        <begin position="8"/>
        <end position="206"/>
    </location>
</feature>